<name>A0A2V3VBI7_9SPHN</name>
<dbReference type="RefSeq" id="WP_110297126.1">
    <property type="nucleotide sequence ID" value="NZ_QJJM01000001.1"/>
</dbReference>
<feature type="domain" description="PIN" evidence="1">
    <location>
        <begin position="4"/>
        <end position="114"/>
    </location>
</feature>
<dbReference type="EMBL" id="QJJM01000001">
    <property type="protein sequence ID" value="PXW79156.1"/>
    <property type="molecule type" value="Genomic_DNA"/>
</dbReference>
<dbReference type="OrthoDB" id="286092at2"/>
<dbReference type="Proteomes" id="UP000248014">
    <property type="component" value="Unassembled WGS sequence"/>
</dbReference>
<dbReference type="InterPro" id="IPR029060">
    <property type="entry name" value="PIN-like_dom_sf"/>
</dbReference>
<dbReference type="Gene3D" id="3.40.50.1010">
    <property type="entry name" value="5'-nuclease"/>
    <property type="match status" value="1"/>
</dbReference>
<keyword evidence="3" id="KW-1185">Reference proteome</keyword>
<dbReference type="SUPFAM" id="SSF88723">
    <property type="entry name" value="PIN domain-like"/>
    <property type="match status" value="1"/>
</dbReference>
<organism evidence="2 3">
    <name type="scientific">Blastomonas natatoria</name>
    <dbReference type="NCBI Taxonomy" id="34015"/>
    <lineage>
        <taxon>Bacteria</taxon>
        <taxon>Pseudomonadati</taxon>
        <taxon>Pseudomonadota</taxon>
        <taxon>Alphaproteobacteria</taxon>
        <taxon>Sphingomonadales</taxon>
        <taxon>Sphingomonadaceae</taxon>
        <taxon>Blastomonas</taxon>
    </lineage>
</organism>
<gene>
    <name evidence="2" type="ORF">C7451_101219</name>
</gene>
<protein>
    <submittedName>
        <fullName evidence="2">PIN domain nuclease of toxin-antitoxin system</fullName>
    </submittedName>
</protein>
<comment type="caution">
    <text evidence="2">The sequence shown here is derived from an EMBL/GenBank/DDBJ whole genome shotgun (WGS) entry which is preliminary data.</text>
</comment>
<dbReference type="InterPro" id="IPR002716">
    <property type="entry name" value="PIN_dom"/>
</dbReference>
<evidence type="ECO:0000259" key="1">
    <source>
        <dbReference type="Pfam" id="PF01850"/>
    </source>
</evidence>
<dbReference type="Pfam" id="PF01850">
    <property type="entry name" value="PIN"/>
    <property type="match status" value="1"/>
</dbReference>
<proteinExistence type="predicted"/>
<accession>A0A2V3VBI7</accession>
<evidence type="ECO:0000313" key="3">
    <source>
        <dbReference type="Proteomes" id="UP000248014"/>
    </source>
</evidence>
<sequence length="126" mass="13919">MSFVLDASVVLAIVFEESPDVIDPSNLPGGRLSNVNYCEVLTRCLERGMDADFTERQIARLKIETLPFTAADARAAAELREPTRHRGLSLGDRACLALARREGLPVLTADRQWQGLDVGVDIRVIR</sequence>
<dbReference type="CDD" id="cd18682">
    <property type="entry name" value="PIN_VapC-like"/>
    <property type="match status" value="1"/>
</dbReference>
<evidence type="ECO:0000313" key="2">
    <source>
        <dbReference type="EMBL" id="PXW79156.1"/>
    </source>
</evidence>
<reference evidence="2 3" key="1">
    <citation type="submission" date="2018-05" db="EMBL/GenBank/DDBJ databases">
        <title>Genomic Encyclopedia of Type Strains, Phase IV (KMG-IV): sequencing the most valuable type-strain genomes for metagenomic binning, comparative biology and taxonomic classification.</title>
        <authorList>
            <person name="Goeker M."/>
        </authorList>
    </citation>
    <scope>NUCLEOTIDE SEQUENCE [LARGE SCALE GENOMIC DNA]</scope>
    <source>
        <strain evidence="2 3">DSM 3183</strain>
    </source>
</reference>
<dbReference type="AlphaFoldDB" id="A0A2V3VBI7"/>